<dbReference type="InterPro" id="IPR037051">
    <property type="entry name" value="4-carb_acid_sugar_kinase_N_sf"/>
</dbReference>
<protein>
    <submittedName>
        <fullName evidence="9">Four-carbon acid sugar kinase family protein</fullName>
    </submittedName>
</protein>
<evidence type="ECO:0000256" key="3">
    <source>
        <dbReference type="ARBA" id="ARBA00022741"/>
    </source>
</evidence>
<proteinExistence type="inferred from homology"/>
<dbReference type="EMBL" id="JAVIPQ010000310">
    <property type="protein sequence ID" value="MDQ9557302.1"/>
    <property type="molecule type" value="Genomic_DNA"/>
</dbReference>
<accession>A0ABD5BKP2</accession>
<keyword evidence="6" id="KW-0119">Carbohydrate metabolism</keyword>
<organism evidence="9 10">
    <name type="scientific">Serratia marcescens</name>
    <dbReference type="NCBI Taxonomy" id="615"/>
    <lineage>
        <taxon>Bacteria</taxon>
        <taxon>Pseudomonadati</taxon>
        <taxon>Pseudomonadota</taxon>
        <taxon>Gammaproteobacteria</taxon>
        <taxon>Enterobacterales</taxon>
        <taxon>Yersiniaceae</taxon>
        <taxon>Serratia</taxon>
    </lineage>
</organism>
<feature type="domain" description="Four-carbon acid sugar kinase nucleotide binding" evidence="8">
    <location>
        <begin position="234"/>
        <end position="372"/>
    </location>
</feature>
<dbReference type="GO" id="GO:0005524">
    <property type="term" value="F:ATP binding"/>
    <property type="evidence" value="ECO:0007669"/>
    <property type="project" value="UniProtKB-KW"/>
</dbReference>
<evidence type="ECO:0000256" key="1">
    <source>
        <dbReference type="ARBA" id="ARBA00005715"/>
    </source>
</evidence>
<dbReference type="Gene3D" id="3.40.50.10840">
    <property type="entry name" value="Putative sugar-binding, N-terminal domain"/>
    <property type="match status" value="1"/>
</dbReference>
<evidence type="ECO:0000256" key="2">
    <source>
        <dbReference type="ARBA" id="ARBA00022679"/>
    </source>
</evidence>
<dbReference type="InterPro" id="IPR042213">
    <property type="entry name" value="NBD_C_sf"/>
</dbReference>
<evidence type="ECO:0000256" key="6">
    <source>
        <dbReference type="ARBA" id="ARBA00023277"/>
    </source>
</evidence>
<gene>
    <name evidence="9" type="ORF">RF091_17535</name>
</gene>
<sequence>MPAKSAKVCITFHLRVTAMIAILADDLTSALDGAAPFAARGLSACVMLRLPDAALQGAEIVAFDLDSRFVSPEQAERRFRHAAASVKPARLIYKTIDSTLRGNLGPETRGALSGSGRRLAIVAPAFPDAGRTTVGGRQYVDGVALEQTAFARDPKNPIVTGYVMERMAGLEPTRFQVFDAADNGELDEVVRRIGIAEPVVWVGSPGLAAALSRALSPKENAAPAQPPLRASKVLVAIGSLHPANDAQLASLRQAGAVLVTLPEAADPEAVAQEVRTAFARADVVCLMSPRSRAGAADHAAALGAVVSRCTPAFDGLVATGGDTARRIVDAMAAGSLTLFGEVEAGVPFGLLNLPGRRLPFATKAGGFGRAGTLLNCVTRLRADREGEER</sequence>
<evidence type="ECO:0000259" key="8">
    <source>
        <dbReference type="Pfam" id="PF17042"/>
    </source>
</evidence>
<keyword evidence="3" id="KW-0547">Nucleotide-binding</keyword>
<evidence type="ECO:0000256" key="5">
    <source>
        <dbReference type="ARBA" id="ARBA00022840"/>
    </source>
</evidence>
<evidence type="ECO:0000313" key="9">
    <source>
        <dbReference type="EMBL" id="MDQ9557302.1"/>
    </source>
</evidence>
<dbReference type="RefSeq" id="WP_141240895.1">
    <property type="nucleotide sequence ID" value="NZ_CP026050.1"/>
</dbReference>
<keyword evidence="4 9" id="KW-0418">Kinase</keyword>
<dbReference type="Gene3D" id="3.40.980.20">
    <property type="entry name" value="Four-carbon acid sugar kinase, nucleotide binding domain"/>
    <property type="match status" value="1"/>
</dbReference>
<evidence type="ECO:0000256" key="4">
    <source>
        <dbReference type="ARBA" id="ARBA00022777"/>
    </source>
</evidence>
<evidence type="ECO:0000259" key="7">
    <source>
        <dbReference type="Pfam" id="PF07005"/>
    </source>
</evidence>
<dbReference type="Pfam" id="PF07005">
    <property type="entry name" value="SBD_N"/>
    <property type="match status" value="1"/>
</dbReference>
<keyword evidence="5" id="KW-0067">ATP-binding</keyword>
<comment type="caution">
    <text evidence="9">The sequence shown here is derived from an EMBL/GenBank/DDBJ whole genome shotgun (WGS) entry which is preliminary data.</text>
</comment>
<feature type="domain" description="Four-carbon acid sugar kinase N-terminal" evidence="7">
    <location>
        <begin position="20"/>
        <end position="167"/>
    </location>
</feature>
<comment type="similarity">
    <text evidence="1">Belongs to the four-carbon acid sugar kinase family.</text>
</comment>
<keyword evidence="2" id="KW-0808">Transferase</keyword>
<name>A0ABD5BKP2_SERMA</name>
<reference evidence="9 10" key="1">
    <citation type="submission" date="2023-07" db="EMBL/GenBank/DDBJ databases">
        <title>Pathogens genome sequencing project 196.</title>
        <authorList>
            <person name="Cao X."/>
        </authorList>
    </citation>
    <scope>NUCLEOTIDE SEQUENCE [LARGE SCALE GENOMIC DNA]</scope>
    <source>
        <strain evidence="9 10">SM41</strain>
    </source>
</reference>
<dbReference type="InterPro" id="IPR010737">
    <property type="entry name" value="4-carb_acid_sugar_kinase_N"/>
</dbReference>
<dbReference type="InterPro" id="IPR031475">
    <property type="entry name" value="NBD_C"/>
</dbReference>
<dbReference type="SUPFAM" id="SSF142764">
    <property type="entry name" value="YgbK-like"/>
    <property type="match status" value="1"/>
</dbReference>
<dbReference type="AlphaFoldDB" id="A0ABD5BKP2"/>
<evidence type="ECO:0000313" key="10">
    <source>
        <dbReference type="Proteomes" id="UP001234811"/>
    </source>
</evidence>
<dbReference type="Pfam" id="PF17042">
    <property type="entry name" value="NBD_C"/>
    <property type="match status" value="1"/>
</dbReference>
<dbReference type="GO" id="GO:0016301">
    <property type="term" value="F:kinase activity"/>
    <property type="evidence" value="ECO:0007669"/>
    <property type="project" value="UniProtKB-KW"/>
</dbReference>
<dbReference type="Proteomes" id="UP001234811">
    <property type="component" value="Unassembled WGS sequence"/>
</dbReference>